<reference evidence="2" key="1">
    <citation type="submission" date="2014-09" db="EMBL/GenBank/DDBJ databases">
        <authorList>
            <person name="Magalhaes I.L.F."/>
            <person name="Oliveira U."/>
            <person name="Santos F.R."/>
            <person name="Vidigal T.H.D.A."/>
            <person name="Brescovit A.D."/>
            <person name="Santos A.J."/>
        </authorList>
    </citation>
    <scope>NUCLEOTIDE SEQUENCE</scope>
    <source>
        <tissue evidence="2">Shoot tissue taken approximately 20 cm above the soil surface</tissue>
    </source>
</reference>
<evidence type="ECO:0000256" key="1">
    <source>
        <dbReference type="SAM" id="MobiDB-lite"/>
    </source>
</evidence>
<dbReference type="EMBL" id="GBRH01170943">
    <property type="protein sequence ID" value="JAE26953.1"/>
    <property type="molecule type" value="Transcribed_RNA"/>
</dbReference>
<accession>A0A0A9H268</accession>
<organism evidence="2">
    <name type="scientific">Arundo donax</name>
    <name type="common">Giant reed</name>
    <name type="synonym">Donax arundinaceus</name>
    <dbReference type="NCBI Taxonomy" id="35708"/>
    <lineage>
        <taxon>Eukaryota</taxon>
        <taxon>Viridiplantae</taxon>
        <taxon>Streptophyta</taxon>
        <taxon>Embryophyta</taxon>
        <taxon>Tracheophyta</taxon>
        <taxon>Spermatophyta</taxon>
        <taxon>Magnoliopsida</taxon>
        <taxon>Liliopsida</taxon>
        <taxon>Poales</taxon>
        <taxon>Poaceae</taxon>
        <taxon>PACMAD clade</taxon>
        <taxon>Arundinoideae</taxon>
        <taxon>Arundineae</taxon>
        <taxon>Arundo</taxon>
    </lineage>
</organism>
<protein>
    <submittedName>
        <fullName evidence="2">Uncharacterized protein</fullName>
    </submittedName>
</protein>
<feature type="region of interest" description="Disordered" evidence="1">
    <location>
        <begin position="1"/>
        <end position="33"/>
    </location>
</feature>
<reference evidence="2" key="2">
    <citation type="journal article" date="2015" name="Data Brief">
        <title>Shoot transcriptome of the giant reed, Arundo donax.</title>
        <authorList>
            <person name="Barrero R.A."/>
            <person name="Guerrero F.D."/>
            <person name="Moolhuijzen P."/>
            <person name="Goolsby J.A."/>
            <person name="Tidwell J."/>
            <person name="Bellgard S.E."/>
            <person name="Bellgard M.I."/>
        </authorList>
    </citation>
    <scope>NUCLEOTIDE SEQUENCE</scope>
    <source>
        <tissue evidence="2">Shoot tissue taken approximately 20 cm above the soil surface</tissue>
    </source>
</reference>
<evidence type="ECO:0000313" key="2">
    <source>
        <dbReference type="EMBL" id="JAE26953.1"/>
    </source>
</evidence>
<proteinExistence type="predicted"/>
<name>A0A0A9H268_ARUDO</name>
<dbReference type="AlphaFoldDB" id="A0A0A9H268"/>
<feature type="compositionally biased region" description="Basic and acidic residues" evidence="1">
    <location>
        <begin position="1"/>
        <end position="20"/>
    </location>
</feature>
<sequence length="55" mass="6368">MAKDSKNKHAYRNEWEKMEGGKNGWQKQIRGPINGKNKITSMIYVEIEMSGKNGR</sequence>